<reference evidence="3" key="1">
    <citation type="journal article" date="2019" name="Int. J. Syst. Evol. Microbiol.">
        <title>The Global Catalogue of Microorganisms (GCM) 10K type strain sequencing project: providing services to taxonomists for standard genome sequencing and annotation.</title>
        <authorList>
            <consortium name="The Broad Institute Genomics Platform"/>
            <consortium name="The Broad Institute Genome Sequencing Center for Infectious Disease"/>
            <person name="Wu L."/>
            <person name="Ma J."/>
        </authorList>
    </citation>
    <scope>NUCLEOTIDE SEQUENCE [LARGE SCALE GENOMIC DNA]</scope>
    <source>
        <strain evidence="3">JCM 16908</strain>
    </source>
</reference>
<protein>
    <submittedName>
        <fullName evidence="2">Uncharacterized protein</fullName>
    </submittedName>
</protein>
<feature type="region of interest" description="Disordered" evidence="1">
    <location>
        <begin position="1"/>
        <end position="38"/>
    </location>
</feature>
<evidence type="ECO:0000313" key="3">
    <source>
        <dbReference type="Proteomes" id="UP001500888"/>
    </source>
</evidence>
<sequence>MRGEQRLGVAAQAQIGVDEHRARTGERGSEELQDTAEHHRHVPARLGMIFDMHGLTPLPPWSCLLDPRDTYLLADMRLLVSPSRRRALAPPL</sequence>
<keyword evidence="3" id="KW-1185">Reference proteome</keyword>
<dbReference type="EMBL" id="BAAAZR010000003">
    <property type="protein sequence ID" value="GAA3803102.1"/>
    <property type="molecule type" value="Genomic_DNA"/>
</dbReference>
<evidence type="ECO:0000313" key="2">
    <source>
        <dbReference type="EMBL" id="GAA3803102.1"/>
    </source>
</evidence>
<feature type="compositionally biased region" description="Basic and acidic residues" evidence="1">
    <location>
        <begin position="17"/>
        <end position="30"/>
    </location>
</feature>
<proteinExistence type="predicted"/>
<dbReference type="Proteomes" id="UP001500888">
    <property type="component" value="Unassembled WGS sequence"/>
</dbReference>
<gene>
    <name evidence="2" type="ORF">GCM10022226_23750</name>
</gene>
<organism evidence="2 3">
    <name type="scientific">Sphaerisporangium flaviroseum</name>
    <dbReference type="NCBI Taxonomy" id="509199"/>
    <lineage>
        <taxon>Bacteria</taxon>
        <taxon>Bacillati</taxon>
        <taxon>Actinomycetota</taxon>
        <taxon>Actinomycetes</taxon>
        <taxon>Streptosporangiales</taxon>
        <taxon>Streptosporangiaceae</taxon>
        <taxon>Sphaerisporangium</taxon>
    </lineage>
</organism>
<name>A0ABP7HW06_9ACTN</name>
<accession>A0ABP7HW06</accession>
<comment type="caution">
    <text evidence="2">The sequence shown here is derived from an EMBL/GenBank/DDBJ whole genome shotgun (WGS) entry which is preliminary data.</text>
</comment>
<evidence type="ECO:0000256" key="1">
    <source>
        <dbReference type="SAM" id="MobiDB-lite"/>
    </source>
</evidence>